<dbReference type="InterPro" id="IPR036165">
    <property type="entry name" value="YefM-like_sf"/>
</dbReference>
<dbReference type="EMBL" id="CAAHFH010000001">
    <property type="protein sequence ID" value="VGO18501.1"/>
    <property type="molecule type" value="Genomic_DNA"/>
</dbReference>
<dbReference type="Gene3D" id="3.40.1620.10">
    <property type="entry name" value="YefM-like domain"/>
    <property type="match status" value="1"/>
</dbReference>
<evidence type="ECO:0000256" key="2">
    <source>
        <dbReference type="RuleBase" id="RU362080"/>
    </source>
</evidence>
<comment type="function">
    <text evidence="2">Antitoxin component of a type II toxin-antitoxin (TA) system.</text>
</comment>
<dbReference type="Pfam" id="PF02604">
    <property type="entry name" value="PhdYeFM_antitox"/>
    <property type="match status" value="1"/>
</dbReference>
<reference evidence="3 4" key="1">
    <citation type="submission" date="2019-04" db="EMBL/GenBank/DDBJ databases">
        <authorList>
            <person name="Van Vliet M D."/>
        </authorList>
    </citation>
    <scope>NUCLEOTIDE SEQUENCE [LARGE SCALE GENOMIC DNA]</scope>
    <source>
        <strain evidence="3 4">F21</strain>
    </source>
</reference>
<evidence type="ECO:0000313" key="4">
    <source>
        <dbReference type="Proteomes" id="UP000346198"/>
    </source>
</evidence>
<dbReference type="SUPFAM" id="SSF143120">
    <property type="entry name" value="YefM-like"/>
    <property type="match status" value="1"/>
</dbReference>
<name>A0A6C2UGF7_9BACT</name>
<dbReference type="AlphaFoldDB" id="A0A6C2UGF7"/>
<protein>
    <recommendedName>
        <fullName evidence="2">Antitoxin</fullName>
    </recommendedName>
</protein>
<dbReference type="RefSeq" id="WP_136059977.1">
    <property type="nucleotide sequence ID" value="NZ_CAAHFH010000001.1"/>
</dbReference>
<sequence length="78" mass="9022">MKTLAVGDFKTHFSEVLEDVKRGEEFVVCYGRKKEKVAVLIPYEKYEKKPVVLGVLEGIASYRFHDDFEMTDEEFIGS</sequence>
<proteinExistence type="inferred from homology"/>
<organism evidence="3 4">
    <name type="scientific">Pontiella sulfatireligans</name>
    <dbReference type="NCBI Taxonomy" id="2750658"/>
    <lineage>
        <taxon>Bacteria</taxon>
        <taxon>Pseudomonadati</taxon>
        <taxon>Kiritimatiellota</taxon>
        <taxon>Kiritimatiellia</taxon>
        <taxon>Kiritimatiellales</taxon>
        <taxon>Pontiellaceae</taxon>
        <taxon>Pontiella</taxon>
    </lineage>
</organism>
<evidence type="ECO:0000313" key="3">
    <source>
        <dbReference type="EMBL" id="VGO18501.1"/>
    </source>
</evidence>
<dbReference type="InterPro" id="IPR006442">
    <property type="entry name" value="Antitoxin_Phd/YefM"/>
</dbReference>
<dbReference type="Proteomes" id="UP000346198">
    <property type="component" value="Unassembled WGS sequence"/>
</dbReference>
<gene>
    <name evidence="3" type="ORF">SCARR_00554</name>
</gene>
<keyword evidence="4" id="KW-1185">Reference proteome</keyword>
<comment type="similarity">
    <text evidence="1 2">Belongs to the phD/YefM antitoxin family.</text>
</comment>
<evidence type="ECO:0000256" key="1">
    <source>
        <dbReference type="ARBA" id="ARBA00009981"/>
    </source>
</evidence>
<dbReference type="NCBIfam" id="TIGR01552">
    <property type="entry name" value="phd_fam"/>
    <property type="match status" value="1"/>
</dbReference>
<accession>A0A6C2UGF7</accession>